<protein>
    <submittedName>
        <fullName evidence="1">Uncharacterized protein</fullName>
    </submittedName>
</protein>
<dbReference type="AlphaFoldDB" id="A0A921UZ04"/>
<evidence type="ECO:0000313" key="2">
    <source>
        <dbReference type="Proteomes" id="UP000807115"/>
    </source>
</evidence>
<reference evidence="1" key="1">
    <citation type="journal article" date="2019" name="BMC Genomics">
        <title>A new reference genome for Sorghum bicolor reveals high levels of sequence similarity between sweet and grain genotypes: implications for the genetics of sugar metabolism.</title>
        <authorList>
            <person name="Cooper E.A."/>
            <person name="Brenton Z.W."/>
            <person name="Flinn B.S."/>
            <person name="Jenkins J."/>
            <person name="Shu S."/>
            <person name="Flowers D."/>
            <person name="Luo F."/>
            <person name="Wang Y."/>
            <person name="Xia P."/>
            <person name="Barry K."/>
            <person name="Daum C."/>
            <person name="Lipzen A."/>
            <person name="Yoshinaga Y."/>
            <person name="Schmutz J."/>
            <person name="Saski C."/>
            <person name="Vermerris W."/>
            <person name="Kresovich S."/>
        </authorList>
    </citation>
    <scope>NUCLEOTIDE SEQUENCE</scope>
</reference>
<accession>A0A921UZ04</accession>
<proteinExistence type="predicted"/>
<name>A0A921UZ04_SORBI</name>
<sequence length="112" mass="11566">MGPTSAPVAAVASPGHGVAVAGVAGGCPSLPTDAAWSWLLCCSSAVPSSRFGPSFPLFLPRDLPMLAEAASPSLWTTIYVQMNCLPVLDKTASCPYLFGTVCSSSGNFRRFL</sequence>
<dbReference type="EMBL" id="CM027680">
    <property type="protein sequence ID" value="KAG0549118.1"/>
    <property type="molecule type" value="Genomic_DNA"/>
</dbReference>
<comment type="caution">
    <text evidence="1">The sequence shown here is derived from an EMBL/GenBank/DDBJ whole genome shotgun (WGS) entry which is preliminary data.</text>
</comment>
<gene>
    <name evidence="1" type="ORF">BDA96_01G227700</name>
</gene>
<dbReference type="Proteomes" id="UP000807115">
    <property type="component" value="Chromosome 1"/>
</dbReference>
<evidence type="ECO:0000313" key="1">
    <source>
        <dbReference type="EMBL" id="KAG0549118.1"/>
    </source>
</evidence>
<reference evidence="1" key="2">
    <citation type="submission" date="2020-10" db="EMBL/GenBank/DDBJ databases">
        <authorList>
            <person name="Cooper E.A."/>
            <person name="Brenton Z.W."/>
            <person name="Flinn B.S."/>
            <person name="Jenkins J."/>
            <person name="Shu S."/>
            <person name="Flowers D."/>
            <person name="Luo F."/>
            <person name="Wang Y."/>
            <person name="Xia P."/>
            <person name="Barry K."/>
            <person name="Daum C."/>
            <person name="Lipzen A."/>
            <person name="Yoshinaga Y."/>
            <person name="Schmutz J."/>
            <person name="Saski C."/>
            <person name="Vermerris W."/>
            <person name="Kresovich S."/>
        </authorList>
    </citation>
    <scope>NUCLEOTIDE SEQUENCE</scope>
</reference>
<organism evidence="1 2">
    <name type="scientific">Sorghum bicolor</name>
    <name type="common">Sorghum</name>
    <name type="synonym">Sorghum vulgare</name>
    <dbReference type="NCBI Taxonomy" id="4558"/>
    <lineage>
        <taxon>Eukaryota</taxon>
        <taxon>Viridiplantae</taxon>
        <taxon>Streptophyta</taxon>
        <taxon>Embryophyta</taxon>
        <taxon>Tracheophyta</taxon>
        <taxon>Spermatophyta</taxon>
        <taxon>Magnoliopsida</taxon>
        <taxon>Liliopsida</taxon>
        <taxon>Poales</taxon>
        <taxon>Poaceae</taxon>
        <taxon>PACMAD clade</taxon>
        <taxon>Panicoideae</taxon>
        <taxon>Andropogonodae</taxon>
        <taxon>Andropogoneae</taxon>
        <taxon>Sorghinae</taxon>
        <taxon>Sorghum</taxon>
    </lineage>
</organism>